<dbReference type="GO" id="GO:0052621">
    <property type="term" value="F:diguanylate cyclase activity"/>
    <property type="evidence" value="ECO:0007669"/>
    <property type="project" value="UniProtKB-EC"/>
</dbReference>
<evidence type="ECO:0000256" key="2">
    <source>
        <dbReference type="ARBA" id="ARBA00022475"/>
    </source>
</evidence>
<evidence type="ECO:0000259" key="7">
    <source>
        <dbReference type="PROSITE" id="PS50887"/>
    </source>
</evidence>
<organism evidence="8 9">
    <name type="scientific">Rossellomorea oryzaecorticis</name>
    <dbReference type="NCBI Taxonomy" id="1396505"/>
    <lineage>
        <taxon>Bacteria</taxon>
        <taxon>Bacillati</taxon>
        <taxon>Bacillota</taxon>
        <taxon>Bacilli</taxon>
        <taxon>Bacillales</taxon>
        <taxon>Bacillaceae</taxon>
        <taxon>Rossellomorea</taxon>
    </lineage>
</organism>
<evidence type="ECO:0000256" key="6">
    <source>
        <dbReference type="SAM" id="Phobius"/>
    </source>
</evidence>
<dbReference type="CDD" id="cd18773">
    <property type="entry name" value="PDC1_HK_sensor"/>
    <property type="match status" value="1"/>
</dbReference>
<dbReference type="Pfam" id="PF00990">
    <property type="entry name" value="GGDEF"/>
    <property type="match status" value="1"/>
</dbReference>
<dbReference type="PANTHER" id="PTHR45138">
    <property type="entry name" value="REGULATORY COMPONENTS OF SENSORY TRANSDUCTION SYSTEM"/>
    <property type="match status" value="1"/>
</dbReference>
<dbReference type="Gene3D" id="3.30.450.20">
    <property type="entry name" value="PAS domain"/>
    <property type="match status" value="1"/>
</dbReference>
<dbReference type="InterPro" id="IPR000160">
    <property type="entry name" value="GGDEF_dom"/>
</dbReference>
<dbReference type="PROSITE" id="PS50887">
    <property type="entry name" value="GGDEF"/>
    <property type="match status" value="1"/>
</dbReference>
<evidence type="ECO:0000313" key="8">
    <source>
        <dbReference type="EMBL" id="MEL3973308.1"/>
    </source>
</evidence>
<dbReference type="EC" id="2.7.7.65" evidence="8"/>
<dbReference type="InterPro" id="IPR050469">
    <property type="entry name" value="Diguanylate_Cyclase"/>
</dbReference>
<gene>
    <name evidence="8" type="ORF">AAEO50_13555</name>
</gene>
<dbReference type="PANTHER" id="PTHR45138:SF9">
    <property type="entry name" value="DIGUANYLATE CYCLASE DGCM-RELATED"/>
    <property type="match status" value="1"/>
</dbReference>
<dbReference type="Proteomes" id="UP001389717">
    <property type="component" value="Unassembled WGS sequence"/>
</dbReference>
<dbReference type="InterPro" id="IPR029151">
    <property type="entry name" value="Sensor-like_sf"/>
</dbReference>
<evidence type="ECO:0000256" key="3">
    <source>
        <dbReference type="ARBA" id="ARBA00022692"/>
    </source>
</evidence>
<evidence type="ECO:0000256" key="4">
    <source>
        <dbReference type="ARBA" id="ARBA00022989"/>
    </source>
</evidence>
<keyword evidence="9" id="KW-1185">Reference proteome</keyword>
<dbReference type="EMBL" id="JBBYAF010000026">
    <property type="protein sequence ID" value="MEL3973308.1"/>
    <property type="molecule type" value="Genomic_DNA"/>
</dbReference>
<dbReference type="CDD" id="cd12912">
    <property type="entry name" value="PDC2_MCP_like"/>
    <property type="match status" value="1"/>
</dbReference>
<keyword evidence="3 6" id="KW-0812">Transmembrane</keyword>
<dbReference type="NCBIfam" id="TIGR00254">
    <property type="entry name" value="GGDEF"/>
    <property type="match status" value="1"/>
</dbReference>
<keyword evidence="8" id="KW-0808">Transferase</keyword>
<keyword evidence="2" id="KW-1003">Cell membrane</keyword>
<dbReference type="InterPro" id="IPR033479">
    <property type="entry name" value="dCache_1"/>
</dbReference>
<feature type="transmembrane region" description="Helical" evidence="6">
    <location>
        <begin position="12"/>
        <end position="31"/>
    </location>
</feature>
<reference evidence="8 9" key="1">
    <citation type="submission" date="2024-04" db="EMBL/GenBank/DDBJ databases">
        <title>Bacillus oryzaecorticis sp. nov., a moderately halophilic bacterium isolated from rice husks.</title>
        <authorList>
            <person name="Zhu H.-S."/>
        </authorList>
    </citation>
    <scope>NUCLEOTIDE SEQUENCE [LARGE SCALE GENOMIC DNA]</scope>
    <source>
        <strain evidence="8 9">ZC255</strain>
    </source>
</reference>
<keyword evidence="8" id="KW-0548">Nucleotidyltransferase</keyword>
<feature type="domain" description="GGDEF" evidence="7">
    <location>
        <begin position="389"/>
        <end position="519"/>
    </location>
</feature>
<proteinExistence type="predicted"/>
<dbReference type="SUPFAM" id="SSF55073">
    <property type="entry name" value="Nucleotide cyclase"/>
    <property type="match status" value="1"/>
</dbReference>
<keyword evidence="4 6" id="KW-1133">Transmembrane helix</keyword>
<name>A0ABU9KEK3_9BACI</name>
<dbReference type="InterPro" id="IPR043128">
    <property type="entry name" value="Rev_trsase/Diguanyl_cyclase"/>
</dbReference>
<accession>A0ABU9KEK3</accession>
<keyword evidence="5 6" id="KW-0472">Membrane</keyword>
<protein>
    <submittedName>
        <fullName evidence="8">Sensor domain-containing diguanylate cyclase</fullName>
        <ecNumber evidence="8">2.7.7.65</ecNumber>
    </submittedName>
</protein>
<dbReference type="RefSeq" id="WP_341984503.1">
    <property type="nucleotide sequence ID" value="NZ_JBBYAF010000026.1"/>
</dbReference>
<comment type="caution">
    <text evidence="8">The sequence shown here is derived from an EMBL/GenBank/DDBJ whole genome shotgun (WGS) entry which is preliminary data.</text>
</comment>
<comment type="subcellular location">
    <subcellularLocation>
        <location evidence="1">Cell membrane</location>
        <topology evidence="1">Multi-pass membrane protein</topology>
    </subcellularLocation>
</comment>
<dbReference type="SUPFAM" id="SSF103190">
    <property type="entry name" value="Sensory domain-like"/>
    <property type="match status" value="2"/>
</dbReference>
<dbReference type="InterPro" id="IPR029787">
    <property type="entry name" value="Nucleotide_cyclase"/>
</dbReference>
<dbReference type="SMART" id="SM00267">
    <property type="entry name" value="GGDEF"/>
    <property type="match status" value="1"/>
</dbReference>
<dbReference type="Gene3D" id="3.30.70.270">
    <property type="match status" value="1"/>
</dbReference>
<dbReference type="CDD" id="cd01949">
    <property type="entry name" value="GGDEF"/>
    <property type="match status" value="1"/>
</dbReference>
<evidence type="ECO:0000313" key="9">
    <source>
        <dbReference type="Proteomes" id="UP001389717"/>
    </source>
</evidence>
<evidence type="ECO:0000256" key="1">
    <source>
        <dbReference type="ARBA" id="ARBA00004651"/>
    </source>
</evidence>
<evidence type="ECO:0000256" key="5">
    <source>
        <dbReference type="ARBA" id="ARBA00023136"/>
    </source>
</evidence>
<dbReference type="Pfam" id="PF02743">
    <property type="entry name" value="dCache_1"/>
    <property type="match status" value="1"/>
</dbReference>
<sequence length="531" mass="59577">MFKKGIRLRIAIGLLIMMAVITSTLVSWYAATNGLNDSLQGRYLDSNYNYSQKLAQSTNDLLSYMQENMIAMAEIVDNSQFEQKDLDTWHNANSGHFNSTFVTDENGIIRLLSPSVVQFKKGAKVKVGTKIQSETVNNALSIKQPFISKPYRATSGQLIMLVSAPIFDDQGDYQGLIGGTVYLESDNVLKKTLINHGHGDGSYVYVVDRDGRLIYHPETDRLNEKVSENKVVQQLMEGKSGSTIVVNTKGNEYYAGYTYIDSTGWGVVSQTPTSVIESPLQELFAKMAIQSIPNLLIILLIAWILTNNISKPLNVLAQYSEEGFNNKQVSVNFKEVELKSNIYEVRQLYYQVNKYFNRLNEEIQIDGLTGIANRKTFDSVIKDWIGRREAFSLIMLDIDRFKQVNDTYGHLTGDEVLKFLSSIITRYVEGEHLGFRYGGEEFGLLLKDLTAHEAFIAAENLRKEIAGTNSPTGRPITISLGVTDFQEKDNHPETIIERADSALYDSKMAGRNQTSIYHGDYDGNERTSAGS</sequence>